<sequence>MLFILAVLVHTVAQRAGTAYANLVTDEAALWPRHTVPFEYGASLGVDEKIVLKGLFFLFHAQTCVRFTARRKEEDYLVIEMGEFRTLLPSIGKQRLGGRQVLTFLPQDFDEKRIILRDLLRTLGFYYEIERPDRFMFVNVQLKNVMTKDWSKFSLIQGDSINLLGESYDYNSASHFLPEEFAAGDEPTFTVLAPNQEVGQDDGLSEIDVRRVNKAYRCSLTINQNRLCPEKWISGEDGRCYYLSFLDPAGKATQGPARRECEKMLAMPMVMEELSIPTRGFLLDIIRRWRSDALWVTGTNPSRELRAERDSKCSILDVSNHVRSLDDDVPCDGAVRNFTCQRTAANECWYVRDGNFLTYPDCIRA</sequence>
<dbReference type="OrthoDB" id="291007at2759"/>
<evidence type="ECO:0000313" key="5">
    <source>
        <dbReference type="Proteomes" id="UP000192578"/>
    </source>
</evidence>
<protein>
    <recommendedName>
        <fullName evidence="2">Metalloendopeptidase</fullName>
        <ecNumber evidence="2">3.4.24.-</ecNumber>
    </recommendedName>
</protein>
<dbReference type="PANTHER" id="PTHR10127:SF850">
    <property type="entry name" value="METALLOENDOPEPTIDASE"/>
    <property type="match status" value="1"/>
</dbReference>
<gene>
    <name evidence="4" type="ORF">BV898_00503</name>
</gene>
<feature type="domain" description="Peptidase M12A" evidence="3">
    <location>
        <begin position="22"/>
        <end position="219"/>
    </location>
</feature>
<keyword evidence="2" id="KW-0645">Protease</keyword>
<dbReference type="PROSITE" id="PS51864">
    <property type="entry name" value="ASTACIN"/>
    <property type="match status" value="1"/>
</dbReference>
<dbReference type="Pfam" id="PF01400">
    <property type="entry name" value="Astacin"/>
    <property type="match status" value="1"/>
</dbReference>
<keyword evidence="2" id="KW-0479">Metal-binding</keyword>
<dbReference type="SMART" id="SM00235">
    <property type="entry name" value="ZnMc"/>
    <property type="match status" value="1"/>
</dbReference>
<dbReference type="InterPro" id="IPR006026">
    <property type="entry name" value="Peptidase_Metallo"/>
</dbReference>
<evidence type="ECO:0000256" key="2">
    <source>
        <dbReference type="RuleBase" id="RU361183"/>
    </source>
</evidence>
<accession>A0A1W0XDK4</accession>
<feature type="signal peptide" evidence="2">
    <location>
        <begin position="1"/>
        <end position="21"/>
    </location>
</feature>
<feature type="chain" id="PRO_5011827828" description="Metalloendopeptidase" evidence="2">
    <location>
        <begin position="22"/>
        <end position="365"/>
    </location>
</feature>
<keyword evidence="2" id="KW-0482">Metalloprotease</keyword>
<dbReference type="GO" id="GO:0006508">
    <property type="term" value="P:proteolysis"/>
    <property type="evidence" value="ECO:0007669"/>
    <property type="project" value="UniProtKB-KW"/>
</dbReference>
<dbReference type="PANTHER" id="PTHR10127">
    <property type="entry name" value="DISCOIDIN, CUB, EGF, LAMININ , AND ZINC METALLOPROTEASE DOMAIN CONTAINING"/>
    <property type="match status" value="1"/>
</dbReference>
<proteinExistence type="predicted"/>
<dbReference type="GO" id="GO:0008270">
    <property type="term" value="F:zinc ion binding"/>
    <property type="evidence" value="ECO:0007669"/>
    <property type="project" value="InterPro"/>
</dbReference>
<evidence type="ECO:0000256" key="1">
    <source>
        <dbReference type="PROSITE-ProRule" id="PRU01211"/>
    </source>
</evidence>
<evidence type="ECO:0000259" key="3">
    <source>
        <dbReference type="PROSITE" id="PS51864"/>
    </source>
</evidence>
<dbReference type="AlphaFoldDB" id="A0A1W0XDK4"/>
<comment type="caution">
    <text evidence="1">Lacks conserved residue(s) required for the propagation of feature annotation.</text>
</comment>
<dbReference type="PRINTS" id="PR00480">
    <property type="entry name" value="ASTACIN"/>
</dbReference>
<comment type="cofactor">
    <cofactor evidence="2">
        <name>Zn(2+)</name>
        <dbReference type="ChEBI" id="CHEBI:29105"/>
    </cofactor>
    <text evidence="2">Binds 1 zinc ion per subunit.</text>
</comment>
<dbReference type="EC" id="3.4.24.-" evidence="2"/>
<organism evidence="4 5">
    <name type="scientific">Hypsibius exemplaris</name>
    <name type="common">Freshwater tardigrade</name>
    <dbReference type="NCBI Taxonomy" id="2072580"/>
    <lineage>
        <taxon>Eukaryota</taxon>
        <taxon>Metazoa</taxon>
        <taxon>Ecdysozoa</taxon>
        <taxon>Tardigrada</taxon>
        <taxon>Eutardigrada</taxon>
        <taxon>Parachela</taxon>
        <taxon>Hypsibioidea</taxon>
        <taxon>Hypsibiidae</taxon>
        <taxon>Hypsibius</taxon>
    </lineage>
</organism>
<dbReference type="SUPFAM" id="SSF55486">
    <property type="entry name" value="Metalloproteases ('zincins'), catalytic domain"/>
    <property type="match status" value="1"/>
</dbReference>
<keyword evidence="2" id="KW-0378">Hydrolase</keyword>
<evidence type="ECO:0000313" key="4">
    <source>
        <dbReference type="EMBL" id="OQV25565.1"/>
    </source>
</evidence>
<comment type="caution">
    <text evidence="4">The sequence shown here is derived from an EMBL/GenBank/DDBJ whole genome shotgun (WGS) entry which is preliminary data.</text>
</comment>
<dbReference type="InterPro" id="IPR024079">
    <property type="entry name" value="MetalloPept_cat_dom_sf"/>
</dbReference>
<name>A0A1W0XDK4_HYPEX</name>
<dbReference type="Proteomes" id="UP000192578">
    <property type="component" value="Unassembled WGS sequence"/>
</dbReference>
<keyword evidence="5" id="KW-1185">Reference proteome</keyword>
<dbReference type="Gene3D" id="3.40.390.10">
    <property type="entry name" value="Collagenase (Catalytic Domain)"/>
    <property type="match status" value="1"/>
</dbReference>
<keyword evidence="2" id="KW-0732">Signal</keyword>
<keyword evidence="2" id="KW-0862">Zinc</keyword>
<reference evidence="5" key="1">
    <citation type="submission" date="2017-01" db="EMBL/GenBank/DDBJ databases">
        <title>Comparative genomics of anhydrobiosis in the tardigrade Hypsibius dujardini.</title>
        <authorList>
            <person name="Yoshida Y."/>
            <person name="Koutsovoulos G."/>
            <person name="Laetsch D."/>
            <person name="Stevens L."/>
            <person name="Kumar S."/>
            <person name="Horikawa D."/>
            <person name="Ishino K."/>
            <person name="Komine S."/>
            <person name="Tomita M."/>
            <person name="Blaxter M."/>
            <person name="Arakawa K."/>
        </authorList>
    </citation>
    <scope>NUCLEOTIDE SEQUENCE [LARGE SCALE GENOMIC DNA]</scope>
    <source>
        <strain evidence="5">Z151</strain>
    </source>
</reference>
<dbReference type="EMBL" id="MTYJ01000002">
    <property type="protein sequence ID" value="OQV25565.1"/>
    <property type="molecule type" value="Genomic_DNA"/>
</dbReference>
<dbReference type="InterPro" id="IPR001506">
    <property type="entry name" value="Peptidase_M12A"/>
</dbReference>
<dbReference type="GO" id="GO:0004222">
    <property type="term" value="F:metalloendopeptidase activity"/>
    <property type="evidence" value="ECO:0007669"/>
    <property type="project" value="UniProtKB-UniRule"/>
</dbReference>